<comment type="caution">
    <text evidence="2">The sequence shown here is derived from an EMBL/GenBank/DDBJ whole genome shotgun (WGS) entry which is preliminary data.</text>
</comment>
<evidence type="ECO:0000256" key="1">
    <source>
        <dbReference type="SAM" id="SignalP"/>
    </source>
</evidence>
<keyword evidence="1" id="KW-0732">Signal</keyword>
<dbReference type="RefSeq" id="WP_184205277.1">
    <property type="nucleotide sequence ID" value="NZ_JACHIF010000001.1"/>
</dbReference>
<dbReference type="Proteomes" id="UP000534294">
    <property type="component" value="Unassembled WGS sequence"/>
</dbReference>
<dbReference type="Gene3D" id="3.40.50.1820">
    <property type="entry name" value="alpha/beta hydrolase"/>
    <property type="match status" value="1"/>
</dbReference>
<gene>
    <name evidence="2" type="ORF">HNQ64_000648</name>
</gene>
<feature type="chain" id="PRO_5031188231" evidence="1">
    <location>
        <begin position="18"/>
        <end position="273"/>
    </location>
</feature>
<dbReference type="AlphaFoldDB" id="A0A7W7YHV5"/>
<name>A0A7W7YHV5_9BACT</name>
<dbReference type="InterPro" id="IPR029058">
    <property type="entry name" value="AB_hydrolase_fold"/>
</dbReference>
<dbReference type="EMBL" id="JACHIF010000001">
    <property type="protein sequence ID" value="MBB5036414.1"/>
    <property type="molecule type" value="Genomic_DNA"/>
</dbReference>
<dbReference type="SUPFAM" id="SSF53474">
    <property type="entry name" value="alpha/beta-Hydrolases"/>
    <property type="match status" value="1"/>
</dbReference>
<evidence type="ECO:0000313" key="3">
    <source>
        <dbReference type="Proteomes" id="UP000534294"/>
    </source>
</evidence>
<reference evidence="2 3" key="1">
    <citation type="submission" date="2020-08" db="EMBL/GenBank/DDBJ databases">
        <title>Genomic Encyclopedia of Type Strains, Phase IV (KMG-IV): sequencing the most valuable type-strain genomes for metagenomic binning, comparative biology and taxonomic classification.</title>
        <authorList>
            <person name="Goeker M."/>
        </authorList>
    </citation>
    <scope>NUCLEOTIDE SEQUENCE [LARGE SCALE GENOMIC DNA]</scope>
    <source>
        <strain evidence="2 3">DSM 12251</strain>
    </source>
</reference>
<organism evidence="2 3">
    <name type="scientific">Prosthecobacter dejongeii</name>
    <dbReference type="NCBI Taxonomy" id="48465"/>
    <lineage>
        <taxon>Bacteria</taxon>
        <taxon>Pseudomonadati</taxon>
        <taxon>Verrucomicrobiota</taxon>
        <taxon>Verrucomicrobiia</taxon>
        <taxon>Verrucomicrobiales</taxon>
        <taxon>Verrucomicrobiaceae</taxon>
        <taxon>Prosthecobacter</taxon>
    </lineage>
</organism>
<feature type="signal peptide" evidence="1">
    <location>
        <begin position="1"/>
        <end position="17"/>
    </location>
</feature>
<protein>
    <submittedName>
        <fullName evidence="2">Putative esterase</fullName>
    </submittedName>
</protein>
<evidence type="ECO:0000313" key="2">
    <source>
        <dbReference type="EMBL" id="MBB5036414.1"/>
    </source>
</evidence>
<keyword evidence="3" id="KW-1185">Reference proteome</keyword>
<proteinExistence type="predicted"/>
<accession>A0A7W7YHV5</accession>
<sequence length="273" mass="30546">MLRFSLFALFTAVLPLAAATPAAPEIKLGVRSTITFQGSIPQNSDEQYQMRLSDSDAPRPYDLSRETFEIIVPKSYKDSDPHGLFIWISPGEKPNLNPEWEKVLADEKLIFIGAVNSGNNREVPDRIRLAVDANHHLRQLYKVNPDRVYVSGHSGGARVASMIGVAYSDMFTGTACFMGVNYFRPTQGKEGMAYDRRYFPHPQMAQIAQQQNRFALITGDKDSNLDNTLAIYEQGFQADDFKGVKLFQIPGQGHGAPEAKWLEKVIKFLDTGK</sequence>